<evidence type="ECO:0000256" key="1">
    <source>
        <dbReference type="ARBA" id="ARBA00022630"/>
    </source>
</evidence>
<dbReference type="InterPro" id="IPR036661">
    <property type="entry name" value="Luciferase-like_sf"/>
</dbReference>
<dbReference type="EMBL" id="JAAIKB010000007">
    <property type="protein sequence ID" value="NGM21837.1"/>
    <property type="molecule type" value="Genomic_DNA"/>
</dbReference>
<dbReference type="Gene3D" id="3.20.20.30">
    <property type="entry name" value="Luciferase-like domain"/>
    <property type="match status" value="1"/>
</dbReference>
<feature type="domain" description="Luciferase-like" evidence="7">
    <location>
        <begin position="27"/>
        <end position="392"/>
    </location>
</feature>
<reference evidence="8 9" key="2">
    <citation type="submission" date="2020-03" db="EMBL/GenBank/DDBJ databases">
        <title>Roseomonas stagni sp. nov., isolated from pond water in Japan.</title>
        <authorList>
            <person name="Furuhata K."/>
            <person name="Miyamoto H."/>
            <person name="Goto K."/>
        </authorList>
    </citation>
    <scope>NUCLEOTIDE SEQUENCE [LARGE SCALE GENOMIC DNA]</scope>
    <source>
        <strain evidence="8 9">PeD5</strain>
    </source>
</reference>
<evidence type="ECO:0000256" key="2">
    <source>
        <dbReference type="ARBA" id="ARBA00022643"/>
    </source>
</evidence>
<dbReference type="GO" id="GO:0004497">
    <property type="term" value="F:monooxygenase activity"/>
    <property type="evidence" value="ECO:0007669"/>
    <property type="project" value="UniProtKB-KW"/>
</dbReference>
<accession>A0A6M1LNQ5</accession>
<evidence type="ECO:0000313" key="9">
    <source>
        <dbReference type="Proteomes" id="UP000475385"/>
    </source>
</evidence>
<proteinExistence type="inferred from homology"/>
<dbReference type="PANTHER" id="PTHR30011:SF16">
    <property type="entry name" value="C2H2 FINGER DOMAIN TRANSCRIPTION FACTOR (EUROFUNG)-RELATED"/>
    <property type="match status" value="1"/>
</dbReference>
<feature type="binding site" evidence="6">
    <location>
        <position position="156"/>
    </location>
    <ligand>
        <name>FMN</name>
        <dbReference type="ChEBI" id="CHEBI:58210"/>
    </ligand>
</feature>
<keyword evidence="2 6" id="KW-0288">FMN</keyword>
<name>A0A6M1LNQ5_9PROT</name>
<protein>
    <submittedName>
        <fullName evidence="8">LLM class flavin-dependent oxidoreductase</fullName>
    </submittedName>
</protein>
<keyword evidence="9" id="KW-1185">Reference proteome</keyword>
<evidence type="ECO:0000256" key="3">
    <source>
        <dbReference type="ARBA" id="ARBA00023002"/>
    </source>
</evidence>
<reference evidence="8 9" key="1">
    <citation type="submission" date="2020-02" db="EMBL/GenBank/DDBJ databases">
        <authorList>
            <person name="Kim H.M."/>
            <person name="Jeon C.O."/>
        </authorList>
    </citation>
    <scope>NUCLEOTIDE SEQUENCE [LARGE SCALE GENOMIC DNA]</scope>
    <source>
        <strain evidence="8 9">PeD5</strain>
    </source>
</reference>
<dbReference type="InterPro" id="IPR051260">
    <property type="entry name" value="Diverse_substr_monoxygenases"/>
</dbReference>
<dbReference type="GO" id="GO:0016705">
    <property type="term" value="F:oxidoreductase activity, acting on paired donors, with incorporation or reduction of molecular oxygen"/>
    <property type="evidence" value="ECO:0007669"/>
    <property type="project" value="InterPro"/>
</dbReference>
<dbReference type="NCBIfam" id="TIGR03860">
    <property type="entry name" value="FMN_nitrolo"/>
    <property type="match status" value="1"/>
</dbReference>
<evidence type="ECO:0000256" key="4">
    <source>
        <dbReference type="ARBA" id="ARBA00023033"/>
    </source>
</evidence>
<keyword evidence="1 6" id="KW-0285">Flavoprotein</keyword>
<sequence>MATKGRTIKMVGFLQAQNCSIAPGSWRHPAASTDYLGPDHFTRVARVLEEGKFHLAFFDDRLAMPDIYGRDHRAAVENGIRVVKMDPATILAVMSAATTRLGLGGTYSTTYYEPFHVARLFATLDLMSRGRAAWNVVTSLNDSEAANFGRTEHLAHDLRYDRADEFMEAVMGHWDSWEDDAIILDKESGRFADGDKVHALKHEGKFFRTHGPLPVPRSAQGHPVLIQAGQSGRGRRFAGRWGELIFVVYPNLAAGKKQYAELKAAVAEAGRDPDSVAVAPACYVNVAETSAQAEDKRAFTEALAKPVDAVVLLSEALNFDFASKDMDSEFTDEELKRLSWGGFKDRVVQLSGKPNPTVRDFVSFSGRGTTREFPNFTGTPKQVADQMEEWFEGRACDGFVLVASQYPGSFEDFSRLVVPELQRRGLYHRDYAGATLRENLGLPRPGIGAWKGGNS</sequence>
<feature type="binding site" evidence="6">
    <location>
        <position position="60"/>
    </location>
    <ligand>
        <name>FMN</name>
        <dbReference type="ChEBI" id="CHEBI:58210"/>
    </ligand>
</feature>
<dbReference type="Proteomes" id="UP000475385">
    <property type="component" value="Unassembled WGS sequence"/>
</dbReference>
<dbReference type="RefSeq" id="WP_164695748.1">
    <property type="nucleotide sequence ID" value="NZ_JAAIKB010000007.1"/>
</dbReference>
<evidence type="ECO:0000256" key="6">
    <source>
        <dbReference type="PIRSR" id="PIRSR000337-1"/>
    </source>
</evidence>
<dbReference type="InterPro" id="IPR011251">
    <property type="entry name" value="Luciferase-like_dom"/>
</dbReference>
<keyword evidence="3" id="KW-0560">Oxidoreductase</keyword>
<keyword evidence="4" id="KW-0503">Monooxygenase</keyword>
<dbReference type="Pfam" id="PF00296">
    <property type="entry name" value="Bac_luciferase"/>
    <property type="match status" value="1"/>
</dbReference>
<feature type="binding site" evidence="6">
    <location>
        <position position="231"/>
    </location>
    <ligand>
        <name>FMN</name>
        <dbReference type="ChEBI" id="CHEBI:58210"/>
    </ligand>
</feature>
<feature type="binding site" evidence="6">
    <location>
        <position position="160"/>
    </location>
    <ligand>
        <name>FMN</name>
        <dbReference type="ChEBI" id="CHEBI:58210"/>
    </ligand>
</feature>
<dbReference type="PIRSF" id="PIRSF000337">
    <property type="entry name" value="NTA_MOA"/>
    <property type="match status" value="1"/>
</dbReference>
<dbReference type="InterPro" id="IPR016215">
    <property type="entry name" value="NTA_MOA"/>
</dbReference>
<comment type="caution">
    <text evidence="8">The sequence shown here is derived from an EMBL/GenBank/DDBJ whole genome shotgun (WGS) entry which is preliminary data.</text>
</comment>
<comment type="similarity">
    <text evidence="5">Belongs to the NtaA/SnaA/DszA monooxygenase family.</text>
</comment>
<dbReference type="AlphaFoldDB" id="A0A6M1LNQ5"/>
<evidence type="ECO:0000313" key="8">
    <source>
        <dbReference type="EMBL" id="NGM21837.1"/>
    </source>
</evidence>
<feature type="binding site" evidence="6">
    <location>
        <position position="106"/>
    </location>
    <ligand>
        <name>FMN</name>
        <dbReference type="ChEBI" id="CHEBI:58210"/>
    </ligand>
</feature>
<dbReference type="SUPFAM" id="SSF51679">
    <property type="entry name" value="Bacterial luciferase-like"/>
    <property type="match status" value="1"/>
</dbReference>
<dbReference type="CDD" id="cd01095">
    <property type="entry name" value="Nitrilotriacetate_monoxgenase"/>
    <property type="match status" value="1"/>
</dbReference>
<dbReference type="PANTHER" id="PTHR30011">
    <property type="entry name" value="ALKANESULFONATE MONOOXYGENASE-RELATED"/>
    <property type="match status" value="1"/>
</dbReference>
<organism evidence="8 9">
    <name type="scientific">Falsiroseomonas algicola</name>
    <dbReference type="NCBI Taxonomy" id="2716930"/>
    <lineage>
        <taxon>Bacteria</taxon>
        <taxon>Pseudomonadati</taxon>
        <taxon>Pseudomonadota</taxon>
        <taxon>Alphaproteobacteria</taxon>
        <taxon>Acetobacterales</taxon>
        <taxon>Roseomonadaceae</taxon>
        <taxon>Falsiroseomonas</taxon>
    </lineage>
</organism>
<evidence type="ECO:0000259" key="7">
    <source>
        <dbReference type="Pfam" id="PF00296"/>
    </source>
</evidence>
<evidence type="ECO:0000256" key="5">
    <source>
        <dbReference type="ARBA" id="ARBA00033748"/>
    </source>
</evidence>
<gene>
    <name evidence="8" type="ORF">G3576_17570</name>
</gene>